<reference evidence="6 7" key="1">
    <citation type="submission" date="2012-11" db="EMBL/GenBank/DDBJ databases">
        <title>The complete genome sequence of Corynebacterium maris Coryn-1 (=DSM 45190).</title>
        <authorList>
            <person name="Schaffert L."/>
            <person name="Albersmeier A."/>
            <person name="Kalinowski J."/>
            <person name="Ruckert C."/>
        </authorList>
    </citation>
    <scope>NUCLEOTIDE SEQUENCE [LARGE SCALE GENOMIC DNA]</scope>
    <source>
        <strain evidence="7">Coryn-1</strain>
    </source>
</reference>
<dbReference type="GO" id="GO:0005524">
    <property type="term" value="F:ATP binding"/>
    <property type="evidence" value="ECO:0007669"/>
    <property type="project" value="UniProtKB-KW"/>
</dbReference>
<dbReference type="EMBL" id="CP003924">
    <property type="protein sequence ID" value="AGS34089.1"/>
    <property type="molecule type" value="Genomic_DNA"/>
</dbReference>
<dbReference type="AlphaFoldDB" id="S5SSI0"/>
<evidence type="ECO:0000256" key="2">
    <source>
        <dbReference type="ARBA" id="ARBA00022448"/>
    </source>
</evidence>
<dbReference type="InterPro" id="IPR003593">
    <property type="entry name" value="AAA+_ATPase"/>
</dbReference>
<name>S5SSI0_9CORY</name>
<keyword evidence="2" id="KW-0813">Transport</keyword>
<dbReference type="SMART" id="SM00382">
    <property type="entry name" value="AAA"/>
    <property type="match status" value="1"/>
</dbReference>
<dbReference type="RefSeq" id="WP_020934022.1">
    <property type="nucleotide sequence ID" value="NC_021915.1"/>
</dbReference>
<proteinExistence type="inferred from homology"/>
<dbReference type="PANTHER" id="PTHR42734:SF5">
    <property type="entry name" value="IRON TRANSPORT SYSTEM ATP-BINDING PROTEIN HI_0361-RELATED"/>
    <property type="match status" value="1"/>
</dbReference>
<evidence type="ECO:0000256" key="4">
    <source>
        <dbReference type="ARBA" id="ARBA00022840"/>
    </source>
</evidence>
<organism evidence="6 7">
    <name type="scientific">Corynebacterium maris DSM 45190</name>
    <dbReference type="NCBI Taxonomy" id="1224163"/>
    <lineage>
        <taxon>Bacteria</taxon>
        <taxon>Bacillati</taxon>
        <taxon>Actinomycetota</taxon>
        <taxon>Actinomycetes</taxon>
        <taxon>Mycobacteriales</taxon>
        <taxon>Corynebacteriaceae</taxon>
        <taxon>Corynebacterium</taxon>
    </lineage>
</organism>
<dbReference type="eggNOG" id="COG1121">
    <property type="taxonomic scope" value="Bacteria"/>
</dbReference>
<keyword evidence="3" id="KW-0547">Nucleotide-binding</keyword>
<protein>
    <submittedName>
        <fullName evidence="6">ABC transporter</fullName>
    </submittedName>
</protein>
<dbReference type="PROSITE" id="PS00211">
    <property type="entry name" value="ABC_TRANSPORTER_1"/>
    <property type="match status" value="1"/>
</dbReference>
<dbReference type="InterPro" id="IPR050153">
    <property type="entry name" value="Metal_Ion_Import_ABC"/>
</dbReference>
<dbReference type="KEGG" id="cmd:B841_03030"/>
<evidence type="ECO:0000259" key="5">
    <source>
        <dbReference type="PROSITE" id="PS50893"/>
    </source>
</evidence>
<dbReference type="PATRIC" id="fig|1224163.3.peg.608"/>
<dbReference type="Gene3D" id="3.40.50.300">
    <property type="entry name" value="P-loop containing nucleotide triphosphate hydrolases"/>
    <property type="match status" value="1"/>
</dbReference>
<dbReference type="PANTHER" id="PTHR42734">
    <property type="entry name" value="METAL TRANSPORT SYSTEM ATP-BINDING PROTEIN TM_0124-RELATED"/>
    <property type="match status" value="1"/>
</dbReference>
<feature type="domain" description="ABC transporter" evidence="5">
    <location>
        <begin position="10"/>
        <end position="239"/>
    </location>
</feature>
<keyword evidence="7" id="KW-1185">Reference proteome</keyword>
<comment type="similarity">
    <text evidence="1">Belongs to the ABC transporter superfamily.</text>
</comment>
<dbReference type="PROSITE" id="PS50893">
    <property type="entry name" value="ABC_TRANSPORTER_2"/>
    <property type="match status" value="1"/>
</dbReference>
<dbReference type="InterPro" id="IPR017871">
    <property type="entry name" value="ABC_transporter-like_CS"/>
</dbReference>
<dbReference type="InterPro" id="IPR003439">
    <property type="entry name" value="ABC_transporter-like_ATP-bd"/>
</dbReference>
<accession>S5SSI0</accession>
<gene>
    <name evidence="6" type="ORF">B841_03030</name>
</gene>
<evidence type="ECO:0000256" key="3">
    <source>
        <dbReference type="ARBA" id="ARBA00022741"/>
    </source>
</evidence>
<sequence>MTVNPTSPAAEVAGLTVDYRSHRALNNVSATVPAGRVTGVIGPNGSGKSTLLKAMLGLIPATGETTFFGLPLSRARNRVGYMPQSASVDWDFPATVRDVVTMGTYGSLGWFRRPGRTQRATADAAMAQTGVTDLADRQIGALSGGQRQRVFLARTLAQQPDLLMMDEPFAGIDAASESAILEALEQLPDVSIMIVHHNLATVRELCDDVIILKEGRLVAAGPVADALTEENLQAAYDIRVRA</sequence>
<dbReference type="STRING" id="1224163.B841_03030"/>
<dbReference type="InterPro" id="IPR027417">
    <property type="entry name" value="P-loop_NTPase"/>
</dbReference>
<dbReference type="CDD" id="cd03235">
    <property type="entry name" value="ABC_Metallic_Cations"/>
    <property type="match status" value="1"/>
</dbReference>
<dbReference type="GO" id="GO:0016887">
    <property type="term" value="F:ATP hydrolysis activity"/>
    <property type="evidence" value="ECO:0007669"/>
    <property type="project" value="InterPro"/>
</dbReference>
<dbReference type="FunFam" id="3.40.50.300:FF:000134">
    <property type="entry name" value="Iron-enterobactin ABC transporter ATP-binding protein"/>
    <property type="match status" value="1"/>
</dbReference>
<keyword evidence="4" id="KW-0067">ATP-binding</keyword>
<dbReference type="Pfam" id="PF00005">
    <property type="entry name" value="ABC_tran"/>
    <property type="match status" value="1"/>
</dbReference>
<evidence type="ECO:0000313" key="7">
    <source>
        <dbReference type="Proteomes" id="UP000015388"/>
    </source>
</evidence>
<dbReference type="SUPFAM" id="SSF52540">
    <property type="entry name" value="P-loop containing nucleoside triphosphate hydrolases"/>
    <property type="match status" value="1"/>
</dbReference>
<dbReference type="Proteomes" id="UP000015388">
    <property type="component" value="Chromosome"/>
</dbReference>
<evidence type="ECO:0000313" key="6">
    <source>
        <dbReference type="EMBL" id="AGS34089.1"/>
    </source>
</evidence>
<dbReference type="HOGENOM" id="CLU_000604_1_11_11"/>
<evidence type="ECO:0000256" key="1">
    <source>
        <dbReference type="ARBA" id="ARBA00005417"/>
    </source>
</evidence>
<dbReference type="OrthoDB" id="5296765at2"/>